<comment type="similarity">
    <text evidence="1">Belongs to the ataxin-10 family.</text>
</comment>
<dbReference type="GO" id="GO:0005829">
    <property type="term" value="C:cytosol"/>
    <property type="evidence" value="ECO:0007669"/>
    <property type="project" value="TreeGrafter"/>
</dbReference>
<accession>A0A9J6C0S9</accession>
<evidence type="ECO:0000256" key="6">
    <source>
        <dbReference type="SAM" id="Coils"/>
    </source>
</evidence>
<evidence type="ECO:0000256" key="2">
    <source>
        <dbReference type="ARBA" id="ARBA00018804"/>
    </source>
</evidence>
<comment type="caution">
    <text evidence="8">The sequence shown here is derived from an EMBL/GenBank/DDBJ whole genome shotgun (WGS) entry which is preliminary data.</text>
</comment>
<dbReference type="AlphaFoldDB" id="A0A9J6C0S9"/>
<evidence type="ECO:0000313" key="8">
    <source>
        <dbReference type="EMBL" id="KAG5675809.1"/>
    </source>
</evidence>
<sequence length="438" mass="50336">MDEKLINKTFSSLNLLDMDFSELEDVTISLTKKFIQNLMNFKDTTISEETFKEISLNCIKHLKVSCTKGPSFQNLIINTNGMLESLKEMLKNEEKKFDNVKTKVFELIANLCVKNEKCQKKIWNEVNELIICELTSSNVQNVNISAMIIYNIKIGINENIEIEQALNVALDHYDNFLKNNISMPDFLHILLDYFICSCDVVQSYKKLTSEKQRIFLYYVNDYIENESNQIINTSLLKHLTFEFKKKSDCVLKTVTSYVDSIDPEVVVTLLDIISTATAQDKYLSLLRDDASLFLNIGCLLQALHKIGKESKNTFSPIQNLEALIPNANDNADFEKEISFSFKTKLVKSLANLSYRNKRNQELAREMEIMQSIFECTNADARNPLIKEWSILAIRNLCEENSENQDIVQSLTRIGDAQNPVLTEFGLSEGVFRIKKHNM</sequence>
<evidence type="ECO:0000313" key="9">
    <source>
        <dbReference type="Proteomes" id="UP001107558"/>
    </source>
</evidence>
<gene>
    <name evidence="8" type="ORF">PVAND_005681</name>
</gene>
<evidence type="ECO:0000259" key="7">
    <source>
        <dbReference type="Pfam" id="PF09759"/>
    </source>
</evidence>
<dbReference type="InterPro" id="IPR011989">
    <property type="entry name" value="ARM-like"/>
</dbReference>
<protein>
    <recommendedName>
        <fullName evidence="2">Ataxin-10</fullName>
    </recommendedName>
</protein>
<keyword evidence="9" id="KW-1185">Reference proteome</keyword>
<proteinExistence type="inferred from homology"/>
<evidence type="ECO:0000256" key="3">
    <source>
        <dbReference type="ARBA" id="ARBA00022618"/>
    </source>
</evidence>
<keyword evidence="6" id="KW-0175">Coiled coil</keyword>
<dbReference type="EMBL" id="JADBJN010000002">
    <property type="protein sequence ID" value="KAG5675809.1"/>
    <property type="molecule type" value="Genomic_DNA"/>
</dbReference>
<dbReference type="InterPro" id="IPR016024">
    <property type="entry name" value="ARM-type_fold"/>
</dbReference>
<organism evidence="8 9">
    <name type="scientific">Polypedilum vanderplanki</name>
    <name type="common">Sleeping chironomid midge</name>
    <dbReference type="NCBI Taxonomy" id="319348"/>
    <lineage>
        <taxon>Eukaryota</taxon>
        <taxon>Metazoa</taxon>
        <taxon>Ecdysozoa</taxon>
        <taxon>Arthropoda</taxon>
        <taxon>Hexapoda</taxon>
        <taxon>Insecta</taxon>
        <taxon>Pterygota</taxon>
        <taxon>Neoptera</taxon>
        <taxon>Endopterygota</taxon>
        <taxon>Diptera</taxon>
        <taxon>Nematocera</taxon>
        <taxon>Chironomoidea</taxon>
        <taxon>Chironomidae</taxon>
        <taxon>Chironominae</taxon>
        <taxon>Polypedilum</taxon>
        <taxon>Polypedilum</taxon>
    </lineage>
</organism>
<dbReference type="PANTHER" id="PTHR13255">
    <property type="entry name" value="ATAXIN-10"/>
    <property type="match status" value="1"/>
</dbReference>
<dbReference type="InterPro" id="IPR019156">
    <property type="entry name" value="Ataxin-10_domain"/>
</dbReference>
<evidence type="ECO:0000256" key="5">
    <source>
        <dbReference type="ARBA" id="ARBA00045173"/>
    </source>
</evidence>
<dbReference type="Pfam" id="PF09759">
    <property type="entry name" value="Atx10homo_assoc"/>
    <property type="match status" value="1"/>
</dbReference>
<feature type="coiled-coil region" evidence="6">
    <location>
        <begin position="76"/>
        <end position="103"/>
    </location>
</feature>
<reference evidence="8" key="1">
    <citation type="submission" date="2021-03" db="EMBL/GenBank/DDBJ databases">
        <title>Chromosome level genome of the anhydrobiotic midge Polypedilum vanderplanki.</title>
        <authorList>
            <person name="Yoshida Y."/>
            <person name="Kikawada T."/>
            <person name="Gusev O."/>
        </authorList>
    </citation>
    <scope>NUCLEOTIDE SEQUENCE</scope>
    <source>
        <strain evidence="8">NIAS01</strain>
        <tissue evidence="8">Whole body or cell culture</tissue>
    </source>
</reference>
<dbReference type="Proteomes" id="UP001107558">
    <property type="component" value="Chromosome 2"/>
</dbReference>
<keyword evidence="3" id="KW-0132">Cell division</keyword>
<name>A0A9J6C0S9_POLVA</name>
<evidence type="ECO:0000256" key="1">
    <source>
        <dbReference type="ARBA" id="ARBA00008384"/>
    </source>
</evidence>
<dbReference type="OrthoDB" id="379794at2759"/>
<evidence type="ECO:0000256" key="4">
    <source>
        <dbReference type="ARBA" id="ARBA00023306"/>
    </source>
</evidence>
<comment type="function">
    <text evidence="5">May play a role in the regulation of cytokinesis. May play a role in signaling by stimulating protein glycosylation. Induces neuritogenesis by activating the Ras-MAP kinase pathway and is necessary for the survival of cerebellar neurons. Does not appear to play a major role in ciliogenesis.</text>
</comment>
<dbReference type="GO" id="GO:0031175">
    <property type="term" value="P:neuron projection development"/>
    <property type="evidence" value="ECO:0007669"/>
    <property type="project" value="TreeGrafter"/>
</dbReference>
<dbReference type="PANTHER" id="PTHR13255:SF0">
    <property type="entry name" value="ATAXIN-10"/>
    <property type="match status" value="1"/>
</dbReference>
<dbReference type="InterPro" id="IPR051374">
    <property type="entry name" value="Ataxin-10/CTR86_families"/>
</dbReference>
<dbReference type="SUPFAM" id="SSF48371">
    <property type="entry name" value="ARM repeat"/>
    <property type="match status" value="1"/>
</dbReference>
<dbReference type="GO" id="GO:0051301">
    <property type="term" value="P:cell division"/>
    <property type="evidence" value="ECO:0007669"/>
    <property type="project" value="UniProtKB-KW"/>
</dbReference>
<keyword evidence="4" id="KW-0131">Cell cycle</keyword>
<dbReference type="Gene3D" id="1.25.10.10">
    <property type="entry name" value="Leucine-rich Repeat Variant"/>
    <property type="match status" value="1"/>
</dbReference>
<feature type="domain" description="Ataxin-10" evidence="7">
    <location>
        <begin position="341"/>
        <end position="427"/>
    </location>
</feature>